<name>A0A078BBB0_STYLE</name>
<evidence type="ECO:0000313" key="2">
    <source>
        <dbReference type="EMBL" id="CDW91845.1"/>
    </source>
</evidence>
<dbReference type="OrthoDB" id="327621at2759"/>
<organism evidence="2 3">
    <name type="scientific">Stylonychia lemnae</name>
    <name type="common">Ciliate</name>
    <dbReference type="NCBI Taxonomy" id="5949"/>
    <lineage>
        <taxon>Eukaryota</taxon>
        <taxon>Sar</taxon>
        <taxon>Alveolata</taxon>
        <taxon>Ciliophora</taxon>
        <taxon>Intramacronucleata</taxon>
        <taxon>Spirotrichea</taxon>
        <taxon>Stichotrichia</taxon>
        <taxon>Sporadotrichida</taxon>
        <taxon>Oxytrichidae</taxon>
        <taxon>Stylonychinae</taxon>
        <taxon>Stylonychia</taxon>
    </lineage>
</organism>
<accession>A0A078BBB0</accession>
<reference evidence="2 3" key="1">
    <citation type="submission" date="2014-06" db="EMBL/GenBank/DDBJ databases">
        <authorList>
            <person name="Swart Estienne"/>
        </authorList>
    </citation>
    <scope>NUCLEOTIDE SEQUENCE [LARGE SCALE GENOMIC DNA]</scope>
    <source>
        <strain evidence="2 3">130c</strain>
    </source>
</reference>
<evidence type="ECO:0000256" key="1">
    <source>
        <dbReference type="SAM" id="MobiDB-lite"/>
    </source>
</evidence>
<gene>
    <name evidence="2" type="primary">Contig6563.g7021</name>
    <name evidence="2" type="ORF">STYLEM_21006</name>
</gene>
<keyword evidence="3" id="KW-1185">Reference proteome</keyword>
<dbReference type="InParanoid" id="A0A078BBB0"/>
<dbReference type="EMBL" id="CCKQ01019812">
    <property type="protein sequence ID" value="CDW91845.1"/>
    <property type="molecule type" value="Genomic_DNA"/>
</dbReference>
<evidence type="ECO:0000313" key="3">
    <source>
        <dbReference type="Proteomes" id="UP000039865"/>
    </source>
</evidence>
<proteinExistence type="predicted"/>
<feature type="region of interest" description="Disordered" evidence="1">
    <location>
        <begin position="433"/>
        <end position="458"/>
    </location>
</feature>
<sequence>MGRMRKAIRLGDSNLLGICIRQKTALVRVWRWIQRHGIKIQNNMTVIFITKSKPSLLSIKIALNNKESLKNKIKSNEEHQRMIYPQTTQNNKNLKLSFPIGQKPNSIVDTTYHPNNNKLNISNVSSTSNKTSKGNPIYKNQHQEYIQNIIKYTNRSHIEADNSSITQKHQLLKKDLIIENEYQRAKVHKEGLKRDGLAQPSNHLLSTSDRSMDLKQNEFDEDTLMEIMFSSDVLISQFLILIQHANESLSRMKPQNLSTERTNKTFDSRMETGPKQQTQKIKKSNNQLENDKNFMNRMLNNHSGLTIKSNQKNSEFQSKNQLAAAIGPSQAKCLNQSSDRLISDDDELNRLGKLSLINASARFQLISANQQLLDFQLNRFIKNSKKVKNHSKTINDSGMNNKLSFGYQSTDINDTQDGIQQVSNLNQMHDNSADFTISDGFRESNRRESNDGTKQNERLRQSYKFANPVNIVQEYEY</sequence>
<protein>
    <submittedName>
        <fullName evidence="2">Uncharacterized protein</fullName>
    </submittedName>
</protein>
<feature type="compositionally biased region" description="Basic and acidic residues" evidence="1">
    <location>
        <begin position="440"/>
        <end position="458"/>
    </location>
</feature>
<dbReference type="Proteomes" id="UP000039865">
    <property type="component" value="Unassembled WGS sequence"/>
</dbReference>
<dbReference type="AlphaFoldDB" id="A0A078BBB0"/>